<dbReference type="PANTHER" id="PTHR34144:SF7">
    <property type="entry name" value="EXPORT PROTEIN (CAP59), PUTATIVE (AFU_ORTHOLOGUE AFUA_7G05020)-RELATED"/>
    <property type="match status" value="1"/>
</dbReference>
<reference evidence="2 3" key="1">
    <citation type="journal article" date="2017" name="Mol. Biol. Evol.">
        <title>The 4-celled Tetrabaena socialis nuclear genome reveals the essential components for genetic control of cell number at the origin of multicellularity in the volvocine lineage.</title>
        <authorList>
            <person name="Featherston J."/>
            <person name="Arakaki Y."/>
            <person name="Hanschen E.R."/>
            <person name="Ferris P.J."/>
            <person name="Michod R.E."/>
            <person name="Olson B.J.S.C."/>
            <person name="Nozaki H."/>
            <person name="Durand P.M."/>
        </authorList>
    </citation>
    <scope>NUCLEOTIDE SEQUENCE [LARGE SCALE GENOMIC DNA]</scope>
    <source>
        <strain evidence="2 3">NIES-571</strain>
    </source>
</reference>
<sequence>MRRVPAPSAAHGSRPRALRSPAAAGPPFPRLLTRSRCCLAATLLALALLLLLPGAALRSGLLRSRLDGALWGDVETALAELEAQTRSLNGSAAALPGLRTRLLRLAALGPREQRQQPQQAEQEVQAHGVQAEARADAAAAAWLQLLAAIRALSPGGRTLPCANRGGGGGAVNTSVCAGGCFFAANLHNSFEVAPHWVLQLLAVLGSLGGGGGARGGGAGGSGGGGGGGGGAGGGSGGSGGGDDHASRAFVSVYESGSTDATPRLLAVLRRVLDAVGVPNRIVALGRLDRRGRRAAAAAGGGGSAGMPRRGGDGDGVLVGDRRIQFLAAVRNAALEPLVGGARGAVATAEGGLGAGAGAGAGTGTATWERLVFLNDVLYCSYDVLRLLQYGSADLACGVDLVKAPLWLLPPAERQAAMAGHLAAAWGMPRRWAAAASRAWLPYRLWRRLYGKTRAFWPWSRLSFYDMWVARDAAGGRMRNLPPYSGDAWSADRLASGLPLPAYCCWNGLAVLRAAPFLRGAQHRGGGGSGGGGDDGGVGGEGLRFRSHQPGECAASECSLLCDDLHALGRHRVLVDPSVRLVYDWQSAEELYGNWSSGGWAAAGQEPDGVAGLPYRPLAVGDARQVELSWEGEWLPRVAAGAAAVECCGILPGRTTANFDTGCGPVDMSAAWRGAAGGGAGSGAGGSGGDVGSGSVSGDGRASDGSQVLA</sequence>
<comment type="caution">
    <text evidence="2">The sequence shown here is derived from an EMBL/GenBank/DDBJ whole genome shotgun (WGS) entry which is preliminary data.</text>
</comment>
<feature type="compositionally biased region" description="Gly residues" evidence="1">
    <location>
        <begin position="218"/>
        <end position="240"/>
    </location>
</feature>
<dbReference type="PANTHER" id="PTHR34144">
    <property type="entry name" value="CHROMOSOME 8, WHOLE GENOME SHOTGUN SEQUENCE"/>
    <property type="match status" value="1"/>
</dbReference>
<dbReference type="Proteomes" id="UP000236333">
    <property type="component" value="Unassembled WGS sequence"/>
</dbReference>
<proteinExistence type="predicted"/>
<accession>A0A2J8AJN4</accession>
<feature type="compositionally biased region" description="Gly residues" evidence="1">
    <location>
        <begin position="674"/>
        <end position="696"/>
    </location>
</feature>
<feature type="region of interest" description="Disordered" evidence="1">
    <location>
        <begin position="1"/>
        <end position="24"/>
    </location>
</feature>
<name>A0A2J8AJN4_9CHLO</name>
<dbReference type="EMBL" id="PGGS01000004">
    <property type="protein sequence ID" value="PNH12735.1"/>
    <property type="molecule type" value="Genomic_DNA"/>
</dbReference>
<feature type="region of interest" description="Disordered" evidence="1">
    <location>
        <begin position="218"/>
        <end position="242"/>
    </location>
</feature>
<gene>
    <name evidence="2" type="ORF">TSOC_000317</name>
</gene>
<keyword evidence="3" id="KW-1185">Reference proteome</keyword>
<dbReference type="AlphaFoldDB" id="A0A2J8AJN4"/>
<evidence type="ECO:0008006" key="4">
    <source>
        <dbReference type="Google" id="ProtNLM"/>
    </source>
</evidence>
<dbReference type="InterPro" id="IPR021047">
    <property type="entry name" value="Mannosyltransferase_CMT1"/>
</dbReference>
<feature type="compositionally biased region" description="Low complexity" evidence="1">
    <location>
        <begin position="697"/>
        <end position="709"/>
    </location>
</feature>
<evidence type="ECO:0000313" key="2">
    <source>
        <dbReference type="EMBL" id="PNH12735.1"/>
    </source>
</evidence>
<dbReference type="Pfam" id="PF11735">
    <property type="entry name" value="CAP59_mtransfer"/>
    <property type="match status" value="1"/>
</dbReference>
<evidence type="ECO:0000313" key="3">
    <source>
        <dbReference type="Proteomes" id="UP000236333"/>
    </source>
</evidence>
<feature type="region of interest" description="Disordered" evidence="1">
    <location>
        <begin position="673"/>
        <end position="709"/>
    </location>
</feature>
<organism evidence="2 3">
    <name type="scientific">Tetrabaena socialis</name>
    <dbReference type="NCBI Taxonomy" id="47790"/>
    <lineage>
        <taxon>Eukaryota</taxon>
        <taxon>Viridiplantae</taxon>
        <taxon>Chlorophyta</taxon>
        <taxon>core chlorophytes</taxon>
        <taxon>Chlorophyceae</taxon>
        <taxon>CS clade</taxon>
        <taxon>Chlamydomonadales</taxon>
        <taxon>Tetrabaenaceae</taxon>
        <taxon>Tetrabaena</taxon>
    </lineage>
</organism>
<protein>
    <recommendedName>
        <fullName evidence="4">Alpha-1,3-mannosyltransferase CMT1</fullName>
    </recommendedName>
</protein>
<evidence type="ECO:0000256" key="1">
    <source>
        <dbReference type="SAM" id="MobiDB-lite"/>
    </source>
</evidence>
<dbReference type="OrthoDB" id="262547at2759"/>